<protein>
    <submittedName>
        <fullName evidence="1">Uncharacterized protein</fullName>
    </submittedName>
</protein>
<reference evidence="1 2" key="1">
    <citation type="submission" date="2020-10" db="EMBL/GenBank/DDBJ databases">
        <title>Sequencing the genomes of 1000 actinobacteria strains.</title>
        <authorList>
            <person name="Klenk H.-P."/>
        </authorList>
    </citation>
    <scope>NUCLEOTIDE SEQUENCE [LARGE SCALE GENOMIC DNA]</scope>
    <source>
        <strain evidence="1 2">DSM 46744</strain>
    </source>
</reference>
<comment type="caution">
    <text evidence="1">The sequence shown here is derived from an EMBL/GenBank/DDBJ whole genome shotgun (WGS) entry which is preliminary data.</text>
</comment>
<gene>
    <name evidence="1" type="ORF">H4W34_002922</name>
</gene>
<accession>A0ABR9JR85</accession>
<organism evidence="1 2">
    <name type="scientific">Actinomadura algeriensis</name>
    <dbReference type="NCBI Taxonomy" id="1679523"/>
    <lineage>
        <taxon>Bacteria</taxon>
        <taxon>Bacillati</taxon>
        <taxon>Actinomycetota</taxon>
        <taxon>Actinomycetes</taxon>
        <taxon>Streptosporangiales</taxon>
        <taxon>Thermomonosporaceae</taxon>
        <taxon>Actinomadura</taxon>
    </lineage>
</organism>
<proteinExistence type="predicted"/>
<dbReference type="EMBL" id="JADBDZ010000001">
    <property type="protein sequence ID" value="MBE1533089.1"/>
    <property type="molecule type" value="Genomic_DNA"/>
</dbReference>
<sequence>MISVEDGVDGVRAPRVMVLAMDPKLSMDPDPSVEPKRQYARIIGLARHFVEEESARVDVVTAEPGGWEKLDERVRLHRLDAAEARHPLPWLEHMLVIRLPRVAVRPVARLGRPGARLERARTSASRTVHKRLFLPFYRHARPLVLARVARRRLPRDLAAAPPVRIIVMDRTSVPLARRLARLHPDAVVTTRQDRSLRARP</sequence>
<dbReference type="Proteomes" id="UP000627838">
    <property type="component" value="Unassembled WGS sequence"/>
</dbReference>
<name>A0ABR9JR85_9ACTN</name>
<evidence type="ECO:0000313" key="2">
    <source>
        <dbReference type="Proteomes" id="UP000627838"/>
    </source>
</evidence>
<dbReference type="RefSeq" id="WP_192759691.1">
    <property type="nucleotide sequence ID" value="NZ_JADBDZ010000001.1"/>
</dbReference>
<keyword evidence="2" id="KW-1185">Reference proteome</keyword>
<evidence type="ECO:0000313" key="1">
    <source>
        <dbReference type="EMBL" id="MBE1533089.1"/>
    </source>
</evidence>